<dbReference type="EMBL" id="JAFMPY010000032">
    <property type="protein sequence ID" value="MBO0906144.1"/>
    <property type="molecule type" value="Genomic_DNA"/>
</dbReference>
<protein>
    <submittedName>
        <fullName evidence="1">Tetratricopeptide repeat protein</fullName>
    </submittedName>
</protein>
<keyword evidence="2" id="KW-1185">Reference proteome</keyword>
<name>A0ABS3J8Z5_9HYPH</name>
<dbReference type="Pfam" id="PF13432">
    <property type="entry name" value="TPR_16"/>
    <property type="match status" value="1"/>
</dbReference>
<accession>A0ABS3J8Z5</accession>
<evidence type="ECO:0000313" key="2">
    <source>
        <dbReference type="Proteomes" id="UP000664288"/>
    </source>
</evidence>
<proteinExistence type="predicted"/>
<reference evidence="1 2" key="1">
    <citation type="submission" date="2021-03" db="EMBL/GenBank/DDBJ databases">
        <title>Whole genome sequence of Jiella sp. MQZ13P-4.</title>
        <authorList>
            <person name="Tuo L."/>
        </authorList>
    </citation>
    <scope>NUCLEOTIDE SEQUENCE [LARGE SCALE GENOMIC DNA]</scope>
    <source>
        <strain evidence="1 2">MQZ13P-4</strain>
    </source>
</reference>
<comment type="caution">
    <text evidence="1">The sequence shown here is derived from an EMBL/GenBank/DDBJ whole genome shotgun (WGS) entry which is preliminary data.</text>
</comment>
<dbReference type="InterPro" id="IPR011990">
    <property type="entry name" value="TPR-like_helical_dom_sf"/>
</dbReference>
<dbReference type="RefSeq" id="WP_207352774.1">
    <property type="nucleotide sequence ID" value="NZ_JAFMPY010000032.1"/>
</dbReference>
<dbReference type="Proteomes" id="UP000664288">
    <property type="component" value="Unassembled WGS sequence"/>
</dbReference>
<dbReference type="Pfam" id="PF14559">
    <property type="entry name" value="TPR_19"/>
    <property type="match status" value="1"/>
</dbReference>
<sequence length="208" mass="21300">MKRRDRNTRPRPGAAPGLAAASAAFLDAAARGDFASASAALATLVAAEPENASLNYNHALALRLSGRPVEALAAARRARGLDPANAKILFEIAASALEAGEPAASLEAGAAYLERHPGDADAALNAARAALLLDRPSAALALLDTVREGDAGDPHLLCRGEALRDLGRFEEAEAAWAGLPAGLAGLVLSLRSKGPRGRLTLTLPRPSP</sequence>
<dbReference type="SUPFAM" id="SSF48452">
    <property type="entry name" value="TPR-like"/>
    <property type="match status" value="1"/>
</dbReference>
<gene>
    <name evidence="1" type="ORF">J1C47_21045</name>
</gene>
<dbReference type="Gene3D" id="1.25.40.10">
    <property type="entry name" value="Tetratricopeptide repeat domain"/>
    <property type="match status" value="1"/>
</dbReference>
<organism evidence="1 2">
    <name type="scientific">Jiella sonneratiae</name>
    <dbReference type="NCBI Taxonomy" id="2816856"/>
    <lineage>
        <taxon>Bacteria</taxon>
        <taxon>Pseudomonadati</taxon>
        <taxon>Pseudomonadota</taxon>
        <taxon>Alphaproteobacteria</taxon>
        <taxon>Hyphomicrobiales</taxon>
        <taxon>Aurantimonadaceae</taxon>
        <taxon>Jiella</taxon>
    </lineage>
</organism>
<evidence type="ECO:0000313" key="1">
    <source>
        <dbReference type="EMBL" id="MBO0906144.1"/>
    </source>
</evidence>